<comment type="caution">
    <text evidence="8">The sequence shown here is derived from an EMBL/GenBank/DDBJ whole genome shotgun (WGS) entry which is preliminary data.</text>
</comment>
<keyword evidence="5 6" id="KW-0472">Membrane</keyword>
<proteinExistence type="inferred from homology"/>
<gene>
    <name evidence="8" type="ORF">SLEP1_g25351</name>
</gene>
<evidence type="ECO:0000256" key="6">
    <source>
        <dbReference type="RuleBase" id="RU363077"/>
    </source>
</evidence>
<organism evidence="8 9">
    <name type="scientific">Rubroshorea leprosula</name>
    <dbReference type="NCBI Taxonomy" id="152421"/>
    <lineage>
        <taxon>Eukaryota</taxon>
        <taxon>Viridiplantae</taxon>
        <taxon>Streptophyta</taxon>
        <taxon>Embryophyta</taxon>
        <taxon>Tracheophyta</taxon>
        <taxon>Spermatophyta</taxon>
        <taxon>Magnoliopsida</taxon>
        <taxon>eudicotyledons</taxon>
        <taxon>Gunneridae</taxon>
        <taxon>Pentapetalae</taxon>
        <taxon>rosids</taxon>
        <taxon>malvids</taxon>
        <taxon>Malvales</taxon>
        <taxon>Dipterocarpaceae</taxon>
        <taxon>Rubroshorea</taxon>
    </lineage>
</organism>
<feature type="transmembrane region" description="Helical" evidence="6">
    <location>
        <begin position="96"/>
        <end position="116"/>
    </location>
</feature>
<dbReference type="GO" id="GO:0016020">
    <property type="term" value="C:membrane"/>
    <property type="evidence" value="ECO:0007669"/>
    <property type="project" value="UniProtKB-SubCell"/>
</dbReference>
<evidence type="ECO:0000256" key="3">
    <source>
        <dbReference type="ARBA" id="ARBA00022692"/>
    </source>
</evidence>
<evidence type="ECO:0000313" key="9">
    <source>
        <dbReference type="Proteomes" id="UP001054252"/>
    </source>
</evidence>
<protein>
    <recommendedName>
        <fullName evidence="6">WAT1-related protein</fullName>
    </recommendedName>
</protein>
<dbReference type="Pfam" id="PF00892">
    <property type="entry name" value="EamA"/>
    <property type="match status" value="1"/>
</dbReference>
<dbReference type="InterPro" id="IPR030184">
    <property type="entry name" value="WAT1-related"/>
</dbReference>
<feature type="transmembrane region" description="Helical" evidence="6">
    <location>
        <begin position="32"/>
        <end position="56"/>
    </location>
</feature>
<evidence type="ECO:0000256" key="1">
    <source>
        <dbReference type="ARBA" id="ARBA00004141"/>
    </source>
</evidence>
<comment type="subcellular location">
    <subcellularLocation>
        <location evidence="1 6">Membrane</location>
        <topology evidence="1 6">Multi-pass membrane protein</topology>
    </subcellularLocation>
</comment>
<dbReference type="PANTHER" id="PTHR31218">
    <property type="entry name" value="WAT1-RELATED PROTEIN"/>
    <property type="match status" value="1"/>
</dbReference>
<dbReference type="SUPFAM" id="SSF103481">
    <property type="entry name" value="Multidrug resistance efflux transporter EmrE"/>
    <property type="match status" value="1"/>
</dbReference>
<name>A0AAV5JLP1_9ROSI</name>
<feature type="transmembrane region" description="Helical" evidence="6">
    <location>
        <begin position="68"/>
        <end position="90"/>
    </location>
</feature>
<dbReference type="AlphaFoldDB" id="A0AAV5JLP1"/>
<keyword evidence="9" id="KW-1185">Reference proteome</keyword>
<dbReference type="Proteomes" id="UP001054252">
    <property type="component" value="Unassembled WGS sequence"/>
</dbReference>
<comment type="similarity">
    <text evidence="2 6">Belongs to the drug/metabolite transporter (DMT) superfamily. Plant drug/metabolite exporter (P-DME) (TC 2.A.7.4) family.</text>
</comment>
<reference evidence="8 9" key="1">
    <citation type="journal article" date="2021" name="Commun. Biol.">
        <title>The genome of Shorea leprosula (Dipterocarpaceae) highlights the ecological relevance of drought in aseasonal tropical rainforests.</title>
        <authorList>
            <person name="Ng K.K.S."/>
            <person name="Kobayashi M.J."/>
            <person name="Fawcett J.A."/>
            <person name="Hatakeyama M."/>
            <person name="Paape T."/>
            <person name="Ng C.H."/>
            <person name="Ang C.C."/>
            <person name="Tnah L.H."/>
            <person name="Lee C.T."/>
            <person name="Nishiyama T."/>
            <person name="Sese J."/>
            <person name="O'Brien M.J."/>
            <person name="Copetti D."/>
            <person name="Mohd Noor M.I."/>
            <person name="Ong R.C."/>
            <person name="Putra M."/>
            <person name="Sireger I.Z."/>
            <person name="Indrioko S."/>
            <person name="Kosugi Y."/>
            <person name="Izuno A."/>
            <person name="Isagi Y."/>
            <person name="Lee S.L."/>
            <person name="Shimizu K.K."/>
        </authorList>
    </citation>
    <scope>NUCLEOTIDE SEQUENCE [LARGE SCALE GENOMIC DNA]</scope>
    <source>
        <strain evidence="8">214</strain>
    </source>
</reference>
<keyword evidence="3 6" id="KW-0812">Transmembrane</keyword>
<comment type="caution">
    <text evidence="6">Lacks conserved residue(s) required for the propagation of feature annotation.</text>
</comment>
<evidence type="ECO:0000313" key="8">
    <source>
        <dbReference type="EMBL" id="GKV14472.1"/>
    </source>
</evidence>
<evidence type="ECO:0000259" key="7">
    <source>
        <dbReference type="Pfam" id="PF00892"/>
    </source>
</evidence>
<evidence type="ECO:0000256" key="5">
    <source>
        <dbReference type="ARBA" id="ARBA00023136"/>
    </source>
</evidence>
<dbReference type="InterPro" id="IPR000620">
    <property type="entry name" value="EamA_dom"/>
</dbReference>
<dbReference type="EMBL" id="BPVZ01000041">
    <property type="protein sequence ID" value="GKV14472.1"/>
    <property type="molecule type" value="Genomic_DNA"/>
</dbReference>
<evidence type="ECO:0000256" key="2">
    <source>
        <dbReference type="ARBA" id="ARBA00007635"/>
    </source>
</evidence>
<sequence>MGALLPFVGMVLRILAQVSNMVVCKAAMSGGLNQYILILYSNALATLIFLSCSFLFHRTACPSITLSILWRIFLLALIGTASQICGFVGIKYSSPALGAAMFNLVPAFTFMLSIIFRLEKQQQPSKGSGTLVSNIGAFLVTLKLLQDQHGTGIPPRGVPCTIYCNVLPSFLWSDSEWSIFSCTG</sequence>
<keyword evidence="4 6" id="KW-1133">Transmembrane helix</keyword>
<evidence type="ECO:0000256" key="4">
    <source>
        <dbReference type="ARBA" id="ARBA00022989"/>
    </source>
</evidence>
<accession>A0AAV5JLP1</accession>
<dbReference type="InterPro" id="IPR037185">
    <property type="entry name" value="EmrE-like"/>
</dbReference>
<dbReference type="GO" id="GO:0022857">
    <property type="term" value="F:transmembrane transporter activity"/>
    <property type="evidence" value="ECO:0007669"/>
    <property type="project" value="InterPro"/>
</dbReference>
<feature type="domain" description="EamA" evidence="7">
    <location>
        <begin position="18"/>
        <end position="141"/>
    </location>
</feature>